<dbReference type="SUPFAM" id="SSF51735">
    <property type="entry name" value="NAD(P)-binding Rossmann-fold domains"/>
    <property type="match status" value="1"/>
</dbReference>
<organism evidence="3 4">
    <name type="scientific">Aspergillus pseudoustus</name>
    <dbReference type="NCBI Taxonomy" id="1810923"/>
    <lineage>
        <taxon>Eukaryota</taxon>
        <taxon>Fungi</taxon>
        <taxon>Dikarya</taxon>
        <taxon>Ascomycota</taxon>
        <taxon>Pezizomycotina</taxon>
        <taxon>Eurotiomycetes</taxon>
        <taxon>Eurotiomycetidae</taxon>
        <taxon>Eurotiales</taxon>
        <taxon>Aspergillaceae</taxon>
        <taxon>Aspergillus</taxon>
        <taxon>Aspergillus subgen. Nidulantes</taxon>
    </lineage>
</organism>
<dbReference type="Pfam" id="PF00106">
    <property type="entry name" value="adh_short"/>
    <property type="match status" value="1"/>
</dbReference>
<keyword evidence="4" id="KW-1185">Reference proteome</keyword>
<dbReference type="Gene3D" id="3.40.50.720">
    <property type="entry name" value="NAD(P)-binding Rossmann-like Domain"/>
    <property type="match status" value="1"/>
</dbReference>
<dbReference type="PANTHER" id="PTHR43180">
    <property type="entry name" value="3-OXOACYL-(ACYL-CARRIER-PROTEIN) REDUCTASE (AFU_ORTHOLOGUE AFUA_6G11210)"/>
    <property type="match status" value="1"/>
</dbReference>
<comment type="similarity">
    <text evidence="1">Belongs to the short-chain dehydrogenases/reductases (SDR) family.</text>
</comment>
<dbReference type="Proteomes" id="UP001610446">
    <property type="component" value="Unassembled WGS sequence"/>
</dbReference>
<protein>
    <recommendedName>
        <fullName evidence="5">NAD(P)-binding protein</fullName>
    </recommendedName>
</protein>
<comment type="caution">
    <text evidence="3">The sequence shown here is derived from an EMBL/GenBank/DDBJ whole genome shotgun (WGS) entry which is preliminary data.</text>
</comment>
<evidence type="ECO:0000256" key="2">
    <source>
        <dbReference type="ARBA" id="ARBA00023002"/>
    </source>
</evidence>
<keyword evidence="2" id="KW-0560">Oxidoreductase</keyword>
<evidence type="ECO:0000256" key="1">
    <source>
        <dbReference type="ARBA" id="ARBA00006484"/>
    </source>
</evidence>
<accession>A0ABR4INN5</accession>
<dbReference type="PANTHER" id="PTHR43180:SF33">
    <property type="entry name" value="15-HYDROXYPROSTAGLANDIN DEHYDROGENASE [NAD(+)]-LIKE"/>
    <property type="match status" value="1"/>
</dbReference>
<evidence type="ECO:0000313" key="4">
    <source>
        <dbReference type="Proteomes" id="UP001610446"/>
    </source>
</evidence>
<name>A0ABR4INN5_9EURO</name>
<proteinExistence type="inferred from homology"/>
<gene>
    <name evidence="3" type="ORF">BJY01DRAFT_255201</name>
</gene>
<evidence type="ECO:0008006" key="5">
    <source>
        <dbReference type="Google" id="ProtNLM"/>
    </source>
</evidence>
<dbReference type="EMBL" id="JBFXLU010000349">
    <property type="protein sequence ID" value="KAL2828854.1"/>
    <property type="molecule type" value="Genomic_DNA"/>
</dbReference>
<dbReference type="InterPro" id="IPR036291">
    <property type="entry name" value="NAD(P)-bd_dom_sf"/>
</dbReference>
<sequence>MAAIQVDPEVLKGLAGKVVIITGAANGIGKTAARLFYGWLFQYPSATQDTSTSFLIPSTEYGASVTIADLDVQGGKFLAAEFGRLVFTLSPFRGHFVRADIGSWASQEALFSSTFEKFGSVDCVVANAAMPEKSDFLWEDEHDENGRLKEPNLTLIDVNIKGTLFSQ</sequence>
<reference evidence="3 4" key="1">
    <citation type="submission" date="2024-07" db="EMBL/GenBank/DDBJ databases">
        <title>Section-level genome sequencing and comparative genomics of Aspergillus sections Usti and Cavernicolus.</title>
        <authorList>
            <consortium name="Lawrence Berkeley National Laboratory"/>
            <person name="Nybo J.L."/>
            <person name="Vesth T.C."/>
            <person name="Theobald S."/>
            <person name="Frisvad J.C."/>
            <person name="Larsen T.O."/>
            <person name="Kjaerboelling I."/>
            <person name="Rothschild-Mancinelli K."/>
            <person name="Lyhne E.K."/>
            <person name="Kogle M.E."/>
            <person name="Barry K."/>
            <person name="Clum A."/>
            <person name="Na H."/>
            <person name="Ledsgaard L."/>
            <person name="Lin J."/>
            <person name="Lipzen A."/>
            <person name="Kuo A."/>
            <person name="Riley R."/>
            <person name="Mondo S."/>
            <person name="Labutti K."/>
            <person name="Haridas S."/>
            <person name="Pangalinan J."/>
            <person name="Salamov A.A."/>
            <person name="Simmons B.A."/>
            <person name="Magnuson J.K."/>
            <person name="Chen J."/>
            <person name="Drula E."/>
            <person name="Henrissat B."/>
            <person name="Wiebenga A."/>
            <person name="Lubbers R.J."/>
            <person name="Gomes A.C."/>
            <person name="Makela M.R."/>
            <person name="Stajich J."/>
            <person name="Grigoriev I.V."/>
            <person name="Mortensen U.H."/>
            <person name="De Vries R.P."/>
            <person name="Baker S.E."/>
            <person name="Andersen M.R."/>
        </authorList>
    </citation>
    <scope>NUCLEOTIDE SEQUENCE [LARGE SCALE GENOMIC DNA]</scope>
    <source>
        <strain evidence="3 4">CBS 123904</strain>
    </source>
</reference>
<dbReference type="InterPro" id="IPR002347">
    <property type="entry name" value="SDR_fam"/>
</dbReference>
<evidence type="ECO:0000313" key="3">
    <source>
        <dbReference type="EMBL" id="KAL2828854.1"/>
    </source>
</evidence>